<dbReference type="CDD" id="cd04107">
    <property type="entry name" value="Rab32_Rab38"/>
    <property type="match status" value="1"/>
</dbReference>
<organism evidence="7 8">
    <name type="scientific">Nephila pilipes</name>
    <name type="common">Giant wood spider</name>
    <name type="synonym">Nephila maculata</name>
    <dbReference type="NCBI Taxonomy" id="299642"/>
    <lineage>
        <taxon>Eukaryota</taxon>
        <taxon>Metazoa</taxon>
        <taxon>Ecdysozoa</taxon>
        <taxon>Arthropoda</taxon>
        <taxon>Chelicerata</taxon>
        <taxon>Arachnida</taxon>
        <taxon>Araneae</taxon>
        <taxon>Araneomorphae</taxon>
        <taxon>Entelegynae</taxon>
        <taxon>Araneoidea</taxon>
        <taxon>Nephilidae</taxon>
        <taxon>Nephila</taxon>
    </lineage>
</organism>
<dbReference type="Proteomes" id="UP000887013">
    <property type="component" value="Unassembled WGS sequence"/>
</dbReference>
<dbReference type="OrthoDB" id="245989at2759"/>
<evidence type="ECO:0000256" key="5">
    <source>
        <dbReference type="ARBA" id="ARBA00023289"/>
    </source>
</evidence>
<dbReference type="GO" id="GO:0090385">
    <property type="term" value="P:phagosome-lysosome fusion"/>
    <property type="evidence" value="ECO:0007669"/>
    <property type="project" value="TreeGrafter"/>
</dbReference>
<dbReference type="InterPro" id="IPR005225">
    <property type="entry name" value="Small_GTP-bd"/>
</dbReference>
<dbReference type="Gene3D" id="3.40.50.300">
    <property type="entry name" value="P-loop containing nucleotide triphosphate hydrolases"/>
    <property type="match status" value="1"/>
</dbReference>
<dbReference type="GO" id="GO:0016020">
    <property type="term" value="C:membrane"/>
    <property type="evidence" value="ECO:0007669"/>
    <property type="project" value="UniProtKB-SubCell"/>
</dbReference>
<dbReference type="PROSITE" id="PS51421">
    <property type="entry name" value="RAS"/>
    <property type="match status" value="1"/>
</dbReference>
<comment type="similarity">
    <text evidence="1 6">Belongs to the small GTPase superfamily. Rab family.</text>
</comment>
<keyword evidence="8" id="KW-1185">Reference proteome</keyword>
<dbReference type="PANTHER" id="PTHR47981">
    <property type="entry name" value="RAB FAMILY"/>
    <property type="match status" value="1"/>
</dbReference>
<comment type="subcellular location">
    <subcellularLocation>
        <location evidence="6">Membrane</location>
        <topology evidence="6">Lipid-anchor</topology>
    </subcellularLocation>
</comment>
<dbReference type="SMART" id="SM00174">
    <property type="entry name" value="RHO"/>
    <property type="match status" value="1"/>
</dbReference>
<dbReference type="InterPro" id="IPR027417">
    <property type="entry name" value="P-loop_NTPase"/>
</dbReference>
<comment type="function">
    <text evidence="6">The small GTPases Rab are key regulators in vesicle trafficking.</text>
</comment>
<evidence type="ECO:0000256" key="2">
    <source>
        <dbReference type="ARBA" id="ARBA00022741"/>
    </source>
</evidence>
<reference evidence="7" key="1">
    <citation type="submission" date="2020-08" db="EMBL/GenBank/DDBJ databases">
        <title>Multicomponent nature underlies the extraordinary mechanical properties of spider dragline silk.</title>
        <authorList>
            <person name="Kono N."/>
            <person name="Nakamura H."/>
            <person name="Mori M."/>
            <person name="Yoshida Y."/>
            <person name="Ohtoshi R."/>
            <person name="Malay A.D."/>
            <person name="Moran D.A.P."/>
            <person name="Tomita M."/>
            <person name="Numata K."/>
            <person name="Arakawa K."/>
        </authorList>
    </citation>
    <scope>NUCLEOTIDE SEQUENCE</scope>
</reference>
<dbReference type="FunFam" id="3.40.50.300:FF:002133">
    <property type="entry name" value="Ras family protein"/>
    <property type="match status" value="1"/>
</dbReference>
<keyword evidence="2 6" id="KW-0547">Nucleotide-binding</keyword>
<dbReference type="NCBIfam" id="TIGR00231">
    <property type="entry name" value="small_GTP"/>
    <property type="match status" value="1"/>
</dbReference>
<keyword evidence="5 6" id="KW-0636">Prenylation</keyword>
<evidence type="ECO:0000256" key="3">
    <source>
        <dbReference type="ARBA" id="ARBA00023134"/>
    </source>
</evidence>
<dbReference type="InterPro" id="IPR001806">
    <property type="entry name" value="Small_GTPase"/>
</dbReference>
<comment type="caution">
    <text evidence="7">The sequence shown here is derived from an EMBL/GenBank/DDBJ whole genome shotgun (WGS) entry which is preliminary data.</text>
</comment>
<dbReference type="PRINTS" id="PR00449">
    <property type="entry name" value="RASTRNSFRMNG"/>
</dbReference>
<dbReference type="SUPFAM" id="SSF52540">
    <property type="entry name" value="P-loop containing nucleoside triphosphate hydrolases"/>
    <property type="match status" value="1"/>
</dbReference>
<dbReference type="GO" id="GO:0003924">
    <property type="term" value="F:GTPase activity"/>
    <property type="evidence" value="ECO:0007669"/>
    <property type="project" value="UniProtKB-UniRule"/>
</dbReference>
<dbReference type="Pfam" id="PF00071">
    <property type="entry name" value="Ras"/>
    <property type="match status" value="1"/>
</dbReference>
<dbReference type="PANTHER" id="PTHR47981:SF39">
    <property type="entry name" value="RAS-RELATED PROTEIN RAB"/>
    <property type="match status" value="1"/>
</dbReference>
<dbReference type="EMBL" id="BMAW01112352">
    <property type="protein sequence ID" value="GFT52079.1"/>
    <property type="molecule type" value="Genomic_DNA"/>
</dbReference>
<dbReference type="GO" id="GO:0005525">
    <property type="term" value="F:GTP binding"/>
    <property type="evidence" value="ECO:0007669"/>
    <property type="project" value="UniProtKB-UniRule"/>
</dbReference>
<dbReference type="PROSITE" id="PS51419">
    <property type="entry name" value="RAB"/>
    <property type="match status" value="1"/>
</dbReference>
<dbReference type="InterPro" id="IPR030697">
    <property type="entry name" value="Rab29/Rab38/Rab32"/>
</dbReference>
<dbReference type="GO" id="GO:0005802">
    <property type="term" value="C:trans-Golgi network"/>
    <property type="evidence" value="ECO:0007669"/>
    <property type="project" value="UniProtKB-UniRule"/>
</dbReference>
<dbReference type="AlphaFoldDB" id="A0A8X6P799"/>
<dbReference type="GO" id="GO:0008333">
    <property type="term" value="P:endosome to lysosome transport"/>
    <property type="evidence" value="ECO:0007669"/>
    <property type="project" value="TreeGrafter"/>
</dbReference>
<gene>
    <name evidence="7" type="primary">Rab32</name>
    <name evidence="7" type="ORF">NPIL_266511</name>
</gene>
<protein>
    <recommendedName>
        <fullName evidence="6">Ras-related protein Rab</fullName>
    </recommendedName>
</protein>
<evidence type="ECO:0000313" key="7">
    <source>
        <dbReference type="EMBL" id="GFT52079.1"/>
    </source>
</evidence>
<keyword evidence="4 6" id="KW-0449">Lipoprotein</keyword>
<name>A0A8X6P799_NEPPI</name>
<evidence type="ECO:0000256" key="1">
    <source>
        <dbReference type="ARBA" id="ARBA00006270"/>
    </source>
</evidence>
<dbReference type="SMART" id="SM00176">
    <property type="entry name" value="RAN"/>
    <property type="match status" value="1"/>
</dbReference>
<evidence type="ECO:0000256" key="4">
    <source>
        <dbReference type="ARBA" id="ARBA00023288"/>
    </source>
</evidence>
<dbReference type="GO" id="GO:0005764">
    <property type="term" value="C:lysosome"/>
    <property type="evidence" value="ECO:0007669"/>
    <property type="project" value="TreeGrafter"/>
</dbReference>
<keyword evidence="3 6" id="KW-0342">GTP-binding</keyword>
<accession>A0A8X6P799</accession>
<proteinExistence type="inferred from homology"/>
<keyword evidence="6" id="KW-0472">Membrane</keyword>
<dbReference type="SMART" id="SM00173">
    <property type="entry name" value="RAS"/>
    <property type="match status" value="1"/>
</dbReference>
<evidence type="ECO:0000313" key="8">
    <source>
        <dbReference type="Proteomes" id="UP000887013"/>
    </source>
</evidence>
<dbReference type="GO" id="GO:0045335">
    <property type="term" value="C:phagocytic vesicle"/>
    <property type="evidence" value="ECO:0007669"/>
    <property type="project" value="TreeGrafter"/>
</dbReference>
<evidence type="ECO:0000256" key="6">
    <source>
        <dbReference type="RuleBase" id="RU367128"/>
    </source>
</evidence>
<sequence length="266" mass="30875">MRELIFLFQVWQSVLRKNDRKIILVNVRPVSADVRKMMNHYTTPSTYTEDTEDQNDSKYEMKELMFKLLVVGDYGVGKTAIIRRYTEGTFTQNYKITIGVDFAIKSLQWDENTLVTLQLWDIAGHERFGYMTATYYRHSQAAIIVFDLIRFATLDSVIKWHSDIKEKVVSPNGRPIPVILLANKCDIHGNTIPCEYLTQFCKKHNILAWFFTSAKENINIGEAIQYLVEKIISRQGESPYESLEVPNDSFQLTPKKVVKKKKVKCC</sequence>
<dbReference type="SMART" id="SM00175">
    <property type="entry name" value="RAB"/>
    <property type="match status" value="1"/>
</dbReference>
<dbReference type="GO" id="GO:0005770">
    <property type="term" value="C:late endosome"/>
    <property type="evidence" value="ECO:0007669"/>
    <property type="project" value="TreeGrafter"/>
</dbReference>